<dbReference type="SUPFAM" id="SSF56112">
    <property type="entry name" value="Protein kinase-like (PK-like)"/>
    <property type="match status" value="1"/>
</dbReference>
<comment type="catalytic activity">
    <reaction evidence="14">
        <text>L-seryl-[protein] + ATP = O-phospho-L-seryl-[protein] + ADP + H(+)</text>
        <dbReference type="Rhea" id="RHEA:17989"/>
        <dbReference type="Rhea" id="RHEA-COMP:9863"/>
        <dbReference type="Rhea" id="RHEA-COMP:11604"/>
        <dbReference type="ChEBI" id="CHEBI:15378"/>
        <dbReference type="ChEBI" id="CHEBI:29999"/>
        <dbReference type="ChEBI" id="CHEBI:30616"/>
        <dbReference type="ChEBI" id="CHEBI:83421"/>
        <dbReference type="ChEBI" id="CHEBI:456216"/>
        <dbReference type="EC" id="2.7.11.1"/>
    </reaction>
</comment>
<keyword evidence="5" id="KW-0723">Serine/threonine-protein kinase</keyword>
<evidence type="ECO:0000256" key="7">
    <source>
        <dbReference type="ARBA" id="ARBA00022694"/>
    </source>
</evidence>
<dbReference type="Pfam" id="PF00069">
    <property type="entry name" value="Pkinase"/>
    <property type="match status" value="1"/>
</dbReference>
<keyword evidence="6" id="KW-0808">Transferase</keyword>
<evidence type="ECO:0000256" key="4">
    <source>
        <dbReference type="ARBA" id="ARBA00012513"/>
    </source>
</evidence>
<dbReference type="InterPro" id="IPR020097">
    <property type="entry name" value="PsdUridine_synth_TruA_a/b_dom"/>
</dbReference>
<evidence type="ECO:0000256" key="15">
    <source>
        <dbReference type="ARBA" id="ARBA00058225"/>
    </source>
</evidence>
<dbReference type="FunFam" id="1.10.510.10:FF:000571">
    <property type="entry name" value="Maternal embryonic leucine zipper kinase"/>
    <property type="match status" value="1"/>
</dbReference>
<dbReference type="PANTHER" id="PTHR43895:SF114">
    <property type="entry name" value="NON-SPECIFIC SERINE_THREONINE PROTEIN KINASE"/>
    <property type="match status" value="1"/>
</dbReference>
<protein>
    <recommendedName>
        <fullName evidence="4">non-specific serine/threonine protein kinase</fullName>
        <ecNumber evidence="4">2.7.11.1</ecNumber>
    </recommendedName>
</protein>
<dbReference type="InterPro" id="IPR000719">
    <property type="entry name" value="Prot_kinase_dom"/>
</dbReference>
<dbReference type="HAMAP" id="MF_00171">
    <property type="entry name" value="TruA"/>
    <property type="match status" value="1"/>
</dbReference>
<proteinExistence type="inferred from homology"/>
<accession>A0A8X8XAI9</accession>
<keyword evidence="9" id="KW-0418">Kinase</keyword>
<evidence type="ECO:0000256" key="10">
    <source>
        <dbReference type="ARBA" id="ARBA00022840"/>
    </source>
</evidence>
<dbReference type="PROSITE" id="PS50816">
    <property type="entry name" value="NAF"/>
    <property type="match status" value="1"/>
</dbReference>
<dbReference type="CDD" id="cd12195">
    <property type="entry name" value="CIPK_C"/>
    <property type="match status" value="1"/>
</dbReference>
<comment type="similarity">
    <text evidence="2">Belongs to the protein kinase superfamily. CAMK Ser/Thr protein kinase family. SNF1 subfamily.</text>
</comment>
<dbReference type="Gene3D" id="3.30.70.580">
    <property type="entry name" value="Pseudouridine synthase I, catalytic domain, N-terminal subdomain"/>
    <property type="match status" value="1"/>
</dbReference>
<dbReference type="FunFam" id="3.30.70.580:FF:000001">
    <property type="entry name" value="tRNA pseudouridine synthase A"/>
    <property type="match status" value="1"/>
</dbReference>
<organism evidence="19">
    <name type="scientific">Salvia splendens</name>
    <name type="common">Scarlet sage</name>
    <dbReference type="NCBI Taxonomy" id="180675"/>
    <lineage>
        <taxon>Eukaryota</taxon>
        <taxon>Viridiplantae</taxon>
        <taxon>Streptophyta</taxon>
        <taxon>Embryophyta</taxon>
        <taxon>Tracheophyta</taxon>
        <taxon>Spermatophyta</taxon>
        <taxon>Magnoliopsida</taxon>
        <taxon>eudicotyledons</taxon>
        <taxon>Gunneridae</taxon>
        <taxon>Pentapetalae</taxon>
        <taxon>asterids</taxon>
        <taxon>lamiids</taxon>
        <taxon>Lamiales</taxon>
        <taxon>Lamiaceae</taxon>
        <taxon>Nepetoideae</taxon>
        <taxon>Mentheae</taxon>
        <taxon>Salviinae</taxon>
        <taxon>Salvia</taxon>
        <taxon>Salvia subgen. Calosphace</taxon>
        <taxon>core Calosphace</taxon>
    </lineage>
</organism>
<comment type="function">
    <text evidence="15">CIPK serine-threonine protein kinases interact with CBL proteins. Binding of a CBL protein to the regulatory NAF domain of CIPK protein lead to the activation of the kinase in a calcium-dependent manner.</text>
</comment>
<dbReference type="PROSITE" id="PS50011">
    <property type="entry name" value="PROTEIN_KINASE_DOM"/>
    <property type="match status" value="1"/>
</dbReference>
<keyword evidence="7" id="KW-0819">tRNA processing</keyword>
<evidence type="ECO:0000256" key="16">
    <source>
        <dbReference type="PROSITE-ProRule" id="PRU10141"/>
    </source>
</evidence>
<dbReference type="Gene3D" id="3.30.310.80">
    <property type="entry name" value="Kinase associated domain 1, KA1"/>
    <property type="match status" value="1"/>
</dbReference>
<dbReference type="EC" id="2.7.11.1" evidence="4"/>
<dbReference type="InterPro" id="IPR020103">
    <property type="entry name" value="PsdUridine_synth_cat_dom_sf"/>
</dbReference>
<dbReference type="CDD" id="cd02570">
    <property type="entry name" value="PseudoU_synth_EcTruA"/>
    <property type="match status" value="1"/>
</dbReference>
<evidence type="ECO:0000256" key="6">
    <source>
        <dbReference type="ARBA" id="ARBA00022679"/>
    </source>
</evidence>
<comment type="caution">
    <text evidence="19">The sequence shown here is derived from an EMBL/GenBank/DDBJ whole genome shotgun (WGS) entry which is preliminary data.</text>
</comment>
<dbReference type="Proteomes" id="UP000298416">
    <property type="component" value="Unassembled WGS sequence"/>
</dbReference>
<dbReference type="GO" id="GO:0005524">
    <property type="term" value="F:ATP binding"/>
    <property type="evidence" value="ECO:0007669"/>
    <property type="project" value="UniProtKB-UniRule"/>
</dbReference>
<comment type="similarity">
    <text evidence="3">Belongs to the tRNA pseudouridine synthase TruA family.</text>
</comment>
<feature type="domain" description="Protein kinase" evidence="17">
    <location>
        <begin position="329"/>
        <end position="616"/>
    </location>
</feature>
<keyword evidence="20" id="KW-1185">Reference proteome</keyword>
<evidence type="ECO:0000256" key="11">
    <source>
        <dbReference type="ARBA" id="ARBA00023211"/>
    </source>
</evidence>
<evidence type="ECO:0000256" key="14">
    <source>
        <dbReference type="ARBA" id="ARBA00048679"/>
    </source>
</evidence>
<dbReference type="InterPro" id="IPR020094">
    <property type="entry name" value="TruA/RsuA/RluB/E/F_N"/>
</dbReference>
<comment type="catalytic activity">
    <reaction evidence="13">
        <text>L-threonyl-[protein] + ATP = O-phospho-L-threonyl-[protein] + ADP + H(+)</text>
        <dbReference type="Rhea" id="RHEA:46608"/>
        <dbReference type="Rhea" id="RHEA-COMP:11060"/>
        <dbReference type="Rhea" id="RHEA-COMP:11605"/>
        <dbReference type="ChEBI" id="CHEBI:15378"/>
        <dbReference type="ChEBI" id="CHEBI:30013"/>
        <dbReference type="ChEBI" id="CHEBI:30616"/>
        <dbReference type="ChEBI" id="CHEBI:61977"/>
        <dbReference type="ChEBI" id="CHEBI:456216"/>
        <dbReference type="EC" id="2.7.11.1"/>
    </reaction>
</comment>
<dbReference type="InterPro" id="IPR018451">
    <property type="entry name" value="NAF/FISL_domain"/>
</dbReference>
<evidence type="ECO:0000259" key="18">
    <source>
        <dbReference type="PROSITE" id="PS50816"/>
    </source>
</evidence>
<dbReference type="Gene3D" id="3.30.70.660">
    <property type="entry name" value="Pseudouridine synthase I, catalytic domain, C-terminal subdomain"/>
    <property type="match status" value="1"/>
</dbReference>
<comment type="cofactor">
    <cofactor evidence="1">
        <name>Mn(2+)</name>
        <dbReference type="ChEBI" id="CHEBI:29035"/>
    </cofactor>
</comment>
<dbReference type="Pfam" id="PF01416">
    <property type="entry name" value="PseudoU_synth_1"/>
    <property type="match status" value="2"/>
</dbReference>
<dbReference type="PANTHER" id="PTHR43895">
    <property type="entry name" value="CALCIUM/CALMODULIN-DEPENDENT PROTEIN KINASE KINASE-RELATED"/>
    <property type="match status" value="1"/>
</dbReference>
<dbReference type="GO" id="GO:0007165">
    <property type="term" value="P:signal transduction"/>
    <property type="evidence" value="ECO:0007669"/>
    <property type="project" value="InterPro"/>
</dbReference>
<dbReference type="GO" id="GO:0001522">
    <property type="term" value="P:pseudouridine synthesis"/>
    <property type="evidence" value="ECO:0007669"/>
    <property type="project" value="InterPro"/>
</dbReference>
<dbReference type="Pfam" id="PF03822">
    <property type="entry name" value="NAF"/>
    <property type="match status" value="1"/>
</dbReference>
<dbReference type="NCBIfam" id="TIGR00071">
    <property type="entry name" value="hisT_truA"/>
    <property type="match status" value="1"/>
</dbReference>
<evidence type="ECO:0000256" key="1">
    <source>
        <dbReference type="ARBA" id="ARBA00001936"/>
    </source>
</evidence>
<gene>
    <name evidence="19" type="ORF">SASPL_132238</name>
</gene>
<evidence type="ECO:0000256" key="9">
    <source>
        <dbReference type="ARBA" id="ARBA00022777"/>
    </source>
</evidence>
<evidence type="ECO:0000256" key="3">
    <source>
        <dbReference type="ARBA" id="ARBA00009375"/>
    </source>
</evidence>
<name>A0A8X8XAI9_SALSN</name>
<dbReference type="InterPro" id="IPR001406">
    <property type="entry name" value="PsdUridine_synth_TruA"/>
</dbReference>
<evidence type="ECO:0000313" key="20">
    <source>
        <dbReference type="Proteomes" id="UP000298416"/>
    </source>
</evidence>
<evidence type="ECO:0000256" key="13">
    <source>
        <dbReference type="ARBA" id="ARBA00047899"/>
    </source>
</evidence>
<evidence type="ECO:0000313" key="19">
    <source>
        <dbReference type="EMBL" id="KAG6409204.1"/>
    </source>
</evidence>
<reference evidence="19" key="1">
    <citation type="submission" date="2018-01" db="EMBL/GenBank/DDBJ databases">
        <authorList>
            <person name="Mao J.F."/>
        </authorList>
    </citation>
    <scope>NUCLEOTIDE SEQUENCE</scope>
    <source>
        <strain evidence="19">Huo1</strain>
        <tissue evidence="19">Leaf</tissue>
    </source>
</reference>
<feature type="binding site" evidence="16">
    <location>
        <position position="367"/>
    </location>
    <ligand>
        <name>ATP</name>
        <dbReference type="ChEBI" id="CHEBI:30616"/>
    </ligand>
</feature>
<dbReference type="GO" id="GO:0004674">
    <property type="term" value="F:protein serine/threonine kinase activity"/>
    <property type="evidence" value="ECO:0007669"/>
    <property type="project" value="UniProtKB-KW"/>
</dbReference>
<dbReference type="InterPro" id="IPR004041">
    <property type="entry name" value="NAF_dom"/>
</dbReference>
<dbReference type="GO" id="GO:0003723">
    <property type="term" value="F:RNA binding"/>
    <property type="evidence" value="ECO:0007669"/>
    <property type="project" value="InterPro"/>
</dbReference>
<evidence type="ECO:0000256" key="2">
    <source>
        <dbReference type="ARBA" id="ARBA00006234"/>
    </source>
</evidence>
<dbReference type="FunFam" id="3.30.310.80:FF:000002">
    <property type="entry name" value="Non-specific serine/threonine protein kinase"/>
    <property type="match status" value="1"/>
</dbReference>
<reference evidence="19" key="2">
    <citation type="submission" date="2020-08" db="EMBL/GenBank/DDBJ databases">
        <title>Plant Genome Project.</title>
        <authorList>
            <person name="Zhang R.-G."/>
        </authorList>
    </citation>
    <scope>NUCLEOTIDE SEQUENCE</scope>
    <source>
        <strain evidence="19">Huo1</strain>
        <tissue evidence="19">Leaf</tissue>
    </source>
</reference>
<dbReference type="InterPro" id="IPR008271">
    <property type="entry name" value="Ser/Thr_kinase_AS"/>
</dbReference>
<dbReference type="GO" id="GO:0009982">
    <property type="term" value="F:pseudouridine synthase activity"/>
    <property type="evidence" value="ECO:0007669"/>
    <property type="project" value="InterPro"/>
</dbReference>
<dbReference type="InterPro" id="IPR017441">
    <property type="entry name" value="Protein_kinase_ATP_BS"/>
</dbReference>
<dbReference type="Gene3D" id="1.10.510.10">
    <property type="entry name" value="Transferase(Phosphotransferase) domain 1"/>
    <property type="match status" value="1"/>
</dbReference>
<sequence>MRFVILESIEKKLFVFFPVKKVGGLNFVEESNIYDLSEEREDGRMLPSLGYKWCLIISYDGTRFSGWQYQTSTPTVQCLLEEALIRITKLERDHLCVVGAGRTDAGVHAWGQVAHFTTPFNYDCLAGVHKALNGLLPPDIRIREMRSVPPEFHACFSVTSKIYNYRIYNDTIIDPFQRLHVYHSTYKLNPAAMRDASKHFVGKHDFSAFANTSRNDRIPNPVKNIFRFDVIETGPVLHLEVEGTGFLYRQVRNMVALLLQVGREAGPPDIVSKILASRDRKELAKFTLAVPPHGLCLHAVNYNEHHLQLPSGCPATSRAKMVVRKVGKYEVGRTIGEGTFAKVKFAQNTETGESVAMKVLDRSTIIKHKMIEQVALCFCALFFRCCALIRFGRPRIKREIYIMKRVRHPHVVRLHEVIASRTKIYIILEFITGGELFDKIVHHGRLSESEARRYFQQLIDGVDYCHSKGVYHRDLKPENLLLDSQGNLKISDFGLSALPAEGVTLLRTTCGTPNYVAPEVLSHKGYHGALADIWSCGVILYVLMAGYLPFDELDLTTLYGKRIRIEEIRNDEWFEKNYNPVGLSEAEDIDLDDINAAFDDPEEELPNEQCVNNDDMGPLDLNAFDLIILSQGLNLSALFDRKENSLKHQTRFVSQKPAKVALSSMEVVAQSMGFKTHIRNYKMRVEGLSANKTSHFSVIMEIFQVAPPFIMVDIQKAAGDAEEYLKFYKNFCNNLDDIIWRPPDETGKSRITKTKSKKR</sequence>
<keyword evidence="10 16" id="KW-0067">ATP-binding</keyword>
<dbReference type="EMBL" id="PNBA02000011">
    <property type="protein sequence ID" value="KAG6409204.1"/>
    <property type="molecule type" value="Genomic_DNA"/>
</dbReference>
<keyword evidence="11" id="KW-0464">Manganese</keyword>
<dbReference type="GO" id="GO:0008033">
    <property type="term" value="P:tRNA processing"/>
    <property type="evidence" value="ECO:0007669"/>
    <property type="project" value="UniProtKB-KW"/>
</dbReference>
<dbReference type="SUPFAM" id="SSF55120">
    <property type="entry name" value="Pseudouridine synthase"/>
    <property type="match status" value="1"/>
</dbReference>
<dbReference type="SMART" id="SM00220">
    <property type="entry name" value="S_TKc"/>
    <property type="match status" value="1"/>
</dbReference>
<keyword evidence="12" id="KW-0413">Isomerase</keyword>
<evidence type="ECO:0000259" key="17">
    <source>
        <dbReference type="PROSITE" id="PS50011"/>
    </source>
</evidence>
<keyword evidence="8 16" id="KW-0547">Nucleotide-binding</keyword>
<dbReference type="InterPro" id="IPR011009">
    <property type="entry name" value="Kinase-like_dom_sf"/>
</dbReference>
<evidence type="ECO:0000256" key="8">
    <source>
        <dbReference type="ARBA" id="ARBA00022741"/>
    </source>
</evidence>
<feature type="domain" description="NAF" evidence="18">
    <location>
        <begin position="616"/>
        <end position="640"/>
    </location>
</feature>
<dbReference type="PROSITE" id="PS00107">
    <property type="entry name" value="PROTEIN_KINASE_ATP"/>
    <property type="match status" value="1"/>
</dbReference>
<dbReference type="InterPro" id="IPR020095">
    <property type="entry name" value="PsdUridine_synth_TruA_C"/>
</dbReference>
<dbReference type="AlphaFoldDB" id="A0A8X8XAI9"/>
<evidence type="ECO:0000256" key="12">
    <source>
        <dbReference type="ARBA" id="ARBA00023235"/>
    </source>
</evidence>
<evidence type="ECO:0000256" key="5">
    <source>
        <dbReference type="ARBA" id="ARBA00022527"/>
    </source>
</evidence>
<dbReference type="PROSITE" id="PS00108">
    <property type="entry name" value="PROTEIN_KINASE_ST"/>
    <property type="match status" value="1"/>
</dbReference>